<evidence type="ECO:0000256" key="1">
    <source>
        <dbReference type="SAM" id="SignalP"/>
    </source>
</evidence>
<keyword evidence="1" id="KW-0732">Signal</keyword>
<dbReference type="EMBL" id="JACLAX010000008">
    <property type="protein sequence ID" value="MBC2669418.1"/>
    <property type="molecule type" value="Genomic_DNA"/>
</dbReference>
<gene>
    <name evidence="2" type="ORF">H7F53_09710</name>
</gene>
<sequence length="307" mass="33229">MRLPLRLLAAFVASVLIAFAALVPASLTARPAAKAPAAARQTVRPALWKVADGDTTIWLFGTIHALPARLPWLSGPIARALGNADELVTEIPETDPAQMQAAVIANAMLPTGQTLRGQLAPADAARLEQALAGFGLPPEAFDRFEPWYAAVALSTLPLAKQGYSADNGVDERIAAEMRARGKPRTGLETADDQLRMFDSLPAEVQTRYLHEVLESLPTLNRQLEEMVRAWQAGQADRLAELLNAEEDDPRMVQTLLTDRNRAWAGWVAKRLNRPGVVFMAVGAGHLAGKDSVQDMLRARGIAVARVQ</sequence>
<dbReference type="PANTHER" id="PTHR40590">
    <property type="entry name" value="CYTOPLASMIC PROTEIN-RELATED"/>
    <property type="match status" value="1"/>
</dbReference>
<dbReference type="RefSeq" id="WP_185679286.1">
    <property type="nucleotide sequence ID" value="NZ_JACLAX010000008.1"/>
</dbReference>
<dbReference type="CDD" id="cd14789">
    <property type="entry name" value="Tiki"/>
    <property type="match status" value="1"/>
</dbReference>
<accession>A0A7X1KQD7</accession>
<dbReference type="InterPro" id="IPR002816">
    <property type="entry name" value="TraB/PrgY/GumN_fam"/>
</dbReference>
<dbReference type="AlphaFoldDB" id="A0A7X1KQD7"/>
<comment type="caution">
    <text evidence="2">The sequence shown here is derived from an EMBL/GenBank/DDBJ whole genome shotgun (WGS) entry which is preliminary data.</text>
</comment>
<protein>
    <submittedName>
        <fullName evidence="2">TraB/GumN family protein</fullName>
    </submittedName>
</protein>
<evidence type="ECO:0000313" key="2">
    <source>
        <dbReference type="EMBL" id="MBC2669418.1"/>
    </source>
</evidence>
<name>A0A7X1KQD7_9SPHN</name>
<proteinExistence type="predicted"/>
<organism evidence="2 3">
    <name type="scientific">Novosphingobium piscinae</name>
    <dbReference type="NCBI Taxonomy" id="1507448"/>
    <lineage>
        <taxon>Bacteria</taxon>
        <taxon>Pseudomonadati</taxon>
        <taxon>Pseudomonadota</taxon>
        <taxon>Alphaproteobacteria</taxon>
        <taxon>Sphingomonadales</taxon>
        <taxon>Sphingomonadaceae</taxon>
        <taxon>Novosphingobium</taxon>
    </lineage>
</organism>
<feature type="signal peptide" evidence="1">
    <location>
        <begin position="1"/>
        <end position="20"/>
    </location>
</feature>
<evidence type="ECO:0000313" key="3">
    <source>
        <dbReference type="Proteomes" id="UP000551327"/>
    </source>
</evidence>
<keyword evidence="3" id="KW-1185">Reference proteome</keyword>
<dbReference type="PANTHER" id="PTHR40590:SF1">
    <property type="entry name" value="CYTOPLASMIC PROTEIN"/>
    <property type="match status" value="1"/>
</dbReference>
<dbReference type="Pfam" id="PF01963">
    <property type="entry name" value="TraB_PrgY_gumN"/>
    <property type="match status" value="1"/>
</dbReference>
<dbReference type="InterPro" id="IPR047111">
    <property type="entry name" value="YbaP-like"/>
</dbReference>
<dbReference type="Proteomes" id="UP000551327">
    <property type="component" value="Unassembled WGS sequence"/>
</dbReference>
<reference evidence="2 3" key="1">
    <citation type="submission" date="2020-08" db="EMBL/GenBank/DDBJ databases">
        <title>The genome sequence of type strain Novosphingobium piscinae KCTC 42194.</title>
        <authorList>
            <person name="Liu Y."/>
        </authorList>
    </citation>
    <scope>NUCLEOTIDE SEQUENCE [LARGE SCALE GENOMIC DNA]</scope>
    <source>
        <strain evidence="2 3">KCTC 42194</strain>
    </source>
</reference>
<feature type="chain" id="PRO_5030966963" evidence="1">
    <location>
        <begin position="21"/>
        <end position="307"/>
    </location>
</feature>